<comment type="caution">
    <text evidence="2">The sequence shown here is derived from an EMBL/GenBank/DDBJ whole genome shotgun (WGS) entry which is preliminary data.</text>
</comment>
<dbReference type="GeneID" id="86821812"/>
<reference evidence="2 3" key="1">
    <citation type="submission" date="2009-01" db="EMBL/GenBank/DDBJ databases">
        <authorList>
            <person name="Fulton L."/>
            <person name="Clifton S."/>
            <person name="Fulton B."/>
            <person name="Xu J."/>
            <person name="Minx P."/>
            <person name="Pepin K.H."/>
            <person name="Johnson M."/>
            <person name="Bhonagiri V."/>
            <person name="Nash W.E."/>
            <person name="Mardis E.R."/>
            <person name="Wilson R.K."/>
        </authorList>
    </citation>
    <scope>NUCLEOTIDE SEQUENCE [LARGE SCALE GENOMIC DNA]</scope>
    <source>
        <strain evidence="3">DSM 10507 / JCM 14656 / S5a33</strain>
    </source>
</reference>
<reference evidence="2 3" key="2">
    <citation type="submission" date="2009-02" db="EMBL/GenBank/DDBJ databases">
        <title>Draft genome sequence of Blautia hydrogenotrophica DSM 10507 (Ruminococcus hydrogenotrophicus DSM 10507).</title>
        <authorList>
            <person name="Sudarsanam P."/>
            <person name="Ley R."/>
            <person name="Guruge J."/>
            <person name="Turnbaugh P.J."/>
            <person name="Mahowald M."/>
            <person name="Liep D."/>
            <person name="Gordon J."/>
        </authorList>
    </citation>
    <scope>NUCLEOTIDE SEQUENCE [LARGE SCALE GENOMIC DNA]</scope>
    <source>
        <strain evidence="3">DSM 10507 / JCM 14656 / S5a33</strain>
    </source>
</reference>
<dbReference type="AlphaFoldDB" id="C0CIA8"/>
<dbReference type="PATRIC" id="fig|476272.21.peg.3579"/>
<sequence>MREKKEKLIINGNEIYEIDMDCVKSKQDRAGRKTRQSQTPKKQNGKARRNSSPPQS</sequence>
<dbReference type="Proteomes" id="UP000003100">
    <property type="component" value="Unassembled WGS sequence"/>
</dbReference>
<evidence type="ECO:0000256" key="1">
    <source>
        <dbReference type="SAM" id="MobiDB-lite"/>
    </source>
</evidence>
<keyword evidence="3" id="KW-1185">Reference proteome</keyword>
<evidence type="ECO:0000313" key="3">
    <source>
        <dbReference type="Proteomes" id="UP000003100"/>
    </source>
</evidence>
<feature type="region of interest" description="Disordered" evidence="1">
    <location>
        <begin position="25"/>
        <end position="56"/>
    </location>
</feature>
<dbReference type="HOGENOM" id="CLU_3004993_0_0_9"/>
<proteinExistence type="predicted"/>
<name>C0CIA8_BLAHS</name>
<accession>C0CIA8</accession>
<protein>
    <submittedName>
        <fullName evidence="2">Uncharacterized protein</fullName>
    </submittedName>
</protein>
<evidence type="ECO:0000313" key="2">
    <source>
        <dbReference type="EMBL" id="EEG50497.1"/>
    </source>
</evidence>
<dbReference type="EMBL" id="ACBZ01000021">
    <property type="protein sequence ID" value="EEG50497.1"/>
    <property type="molecule type" value="Genomic_DNA"/>
</dbReference>
<dbReference type="RefSeq" id="WP_005945886.1">
    <property type="nucleotide sequence ID" value="NZ_CP136423.1"/>
</dbReference>
<organism evidence="2 3">
    <name type="scientific">Blautia hydrogenotrophica (strain DSM 10507 / JCM 14656 / S5a33)</name>
    <name type="common">Ruminococcus hydrogenotrophicus</name>
    <dbReference type="NCBI Taxonomy" id="476272"/>
    <lineage>
        <taxon>Bacteria</taxon>
        <taxon>Bacillati</taxon>
        <taxon>Bacillota</taxon>
        <taxon>Clostridia</taxon>
        <taxon>Lachnospirales</taxon>
        <taxon>Lachnospiraceae</taxon>
        <taxon>Blautia</taxon>
    </lineage>
</organism>
<gene>
    <name evidence="2" type="ORF">RUMHYD_00572</name>
</gene>